<organism evidence="4 5">
    <name type="scientific">Catenovulum sediminis</name>
    <dbReference type="NCBI Taxonomy" id="1740262"/>
    <lineage>
        <taxon>Bacteria</taxon>
        <taxon>Pseudomonadati</taxon>
        <taxon>Pseudomonadota</taxon>
        <taxon>Gammaproteobacteria</taxon>
        <taxon>Alteromonadales</taxon>
        <taxon>Alteromonadaceae</taxon>
        <taxon>Catenovulum</taxon>
    </lineage>
</organism>
<keyword evidence="3" id="KW-0106">Calcium</keyword>
<evidence type="ECO:0000256" key="3">
    <source>
        <dbReference type="ARBA" id="ARBA00022837"/>
    </source>
</evidence>
<dbReference type="PRINTS" id="PR00313">
    <property type="entry name" value="CABNDNGRPT"/>
</dbReference>
<accession>A0ABV1REG5</accession>
<dbReference type="RefSeq" id="WP_143873615.1">
    <property type="nucleotide sequence ID" value="NZ_CP041661.1"/>
</dbReference>
<comment type="subcellular location">
    <subcellularLocation>
        <location evidence="1">Secreted</location>
    </subcellularLocation>
</comment>
<dbReference type="Proteomes" id="UP001467690">
    <property type="component" value="Unassembled WGS sequence"/>
</dbReference>
<dbReference type="SUPFAM" id="SSF89260">
    <property type="entry name" value="Collagen-binding domain"/>
    <property type="match status" value="1"/>
</dbReference>
<evidence type="ECO:0000256" key="1">
    <source>
        <dbReference type="ARBA" id="ARBA00004613"/>
    </source>
</evidence>
<dbReference type="InterPro" id="IPR001343">
    <property type="entry name" value="Hemolysn_Ca-bd"/>
</dbReference>
<reference evidence="4 5" key="1">
    <citation type="submission" date="2024-06" db="EMBL/GenBank/DDBJ databases">
        <authorList>
            <person name="Chen R.Y."/>
        </authorList>
    </citation>
    <scope>NUCLEOTIDE SEQUENCE [LARGE SCALE GENOMIC DNA]</scope>
    <source>
        <strain evidence="4 5">D2</strain>
    </source>
</reference>
<comment type="caution">
    <text evidence="4">The sequence shown here is derived from an EMBL/GenBank/DDBJ whole genome shotgun (WGS) entry which is preliminary data.</text>
</comment>
<dbReference type="PANTHER" id="PTHR38340:SF1">
    <property type="entry name" value="S-LAYER PROTEIN"/>
    <property type="match status" value="1"/>
</dbReference>
<dbReference type="PANTHER" id="PTHR38340">
    <property type="entry name" value="S-LAYER PROTEIN"/>
    <property type="match status" value="1"/>
</dbReference>
<keyword evidence="2" id="KW-0964">Secreted</keyword>
<evidence type="ECO:0000313" key="4">
    <source>
        <dbReference type="EMBL" id="MER2491316.1"/>
    </source>
</evidence>
<evidence type="ECO:0000256" key="2">
    <source>
        <dbReference type="ARBA" id="ARBA00022525"/>
    </source>
</evidence>
<dbReference type="Gene3D" id="2.150.10.10">
    <property type="entry name" value="Serralysin-like metalloprotease, C-terminal"/>
    <property type="match status" value="1"/>
</dbReference>
<evidence type="ECO:0008006" key="6">
    <source>
        <dbReference type="Google" id="ProtNLM"/>
    </source>
</evidence>
<dbReference type="Pfam" id="PF00353">
    <property type="entry name" value="HemolysinCabind"/>
    <property type="match status" value="1"/>
</dbReference>
<dbReference type="InterPro" id="IPR050557">
    <property type="entry name" value="RTX_toxin/Mannuronan_C5-epim"/>
</dbReference>
<evidence type="ECO:0000313" key="5">
    <source>
        <dbReference type="Proteomes" id="UP001467690"/>
    </source>
</evidence>
<gene>
    <name evidence="4" type="ORF">ABS311_05410</name>
</gene>
<keyword evidence="5" id="KW-1185">Reference proteome</keyword>
<name>A0ABV1REG5_9ALTE</name>
<protein>
    <recommendedName>
        <fullName evidence="6">Peptidase C-terminal archaeal/bacterial domain-containing protein</fullName>
    </recommendedName>
</protein>
<dbReference type="InterPro" id="IPR011049">
    <property type="entry name" value="Serralysin-like_metalloprot_C"/>
</dbReference>
<dbReference type="Gene3D" id="2.60.120.380">
    <property type="match status" value="1"/>
</dbReference>
<dbReference type="SUPFAM" id="SSF51120">
    <property type="entry name" value="beta-Roll"/>
    <property type="match status" value="1"/>
</dbReference>
<proteinExistence type="predicted"/>
<dbReference type="EMBL" id="JBELOE010000106">
    <property type="protein sequence ID" value="MER2491316.1"/>
    <property type="molecule type" value="Genomic_DNA"/>
</dbReference>
<sequence length="298" mass="33122">MPDDIFIAIAKHEWFIEHPKAELFYEGKINGIPVIHLNTGGQSTGLTSVQHPQCDIGNDCNSAREIPLNYIFANEDIRFAGDKDFFKFTLNQTQFVELATTGEANTIGKLYNTSCQLIYSSFSENQDHFSIQQILHPGDYYIAVEEYDPDRFDAFYDLQIDEGNIGEIINGDSSNNVLTGTQGHDLVYGGDGNDTLDGGAGNDTIHSGEHSDTFLFGIGDGQDTWHVYTYWPQHYSKTLRFKAGITEQDIALAIILLSHLLTVLTPLPSSISLKIQIGAIVFVVLNLKMAQRGMTTLF</sequence>